<evidence type="ECO:0000313" key="2">
    <source>
        <dbReference type="EMBL" id="SNU80471.1"/>
    </source>
</evidence>
<sequence length="30" mass="3469">MSVLLLEAIIFVNWASLLTILGFWVTEYIL</sequence>
<evidence type="ECO:0000256" key="1">
    <source>
        <dbReference type="SAM" id="Phobius"/>
    </source>
</evidence>
<gene>
    <name evidence="3" type="ORF">NCTC12229_00995</name>
    <name evidence="2" type="ORF">SAMEA4504057_01996</name>
</gene>
<feature type="transmembrane region" description="Helical" evidence="1">
    <location>
        <begin position="6"/>
        <end position="25"/>
    </location>
</feature>
<reference evidence="3 5" key="2">
    <citation type="submission" date="2018-06" db="EMBL/GenBank/DDBJ databases">
        <authorList>
            <consortium name="Pathogen Informatics"/>
            <person name="Doyle S."/>
        </authorList>
    </citation>
    <scope>NUCLEOTIDE SEQUENCE [LARGE SCALE GENOMIC DNA]</scope>
    <source>
        <strain evidence="3 5">NCTC12229</strain>
    </source>
</reference>
<dbReference type="EMBL" id="UGRS01000001">
    <property type="protein sequence ID" value="SUA36576.1"/>
    <property type="molecule type" value="Genomic_DNA"/>
</dbReference>
<protein>
    <submittedName>
        <fullName evidence="3">Uncharacterized protein</fullName>
    </submittedName>
</protein>
<dbReference type="Proteomes" id="UP000254055">
    <property type="component" value="Unassembled WGS sequence"/>
</dbReference>
<accession>A0A378WGH4</accession>
<evidence type="ECO:0000313" key="5">
    <source>
        <dbReference type="Proteomes" id="UP000254055"/>
    </source>
</evidence>
<dbReference type="KEGG" id="nzo:SAMEA4504057_1996"/>
<keyword evidence="1" id="KW-1133">Transmembrane helix</keyword>
<keyword evidence="1" id="KW-0812">Transmembrane</keyword>
<keyword evidence="1" id="KW-0472">Membrane</keyword>
<evidence type="ECO:0000313" key="3">
    <source>
        <dbReference type="EMBL" id="SUA36576.1"/>
    </source>
</evidence>
<reference evidence="2 4" key="1">
    <citation type="submission" date="2017-06" db="EMBL/GenBank/DDBJ databases">
        <authorList>
            <consortium name="Pathogen Informatics"/>
        </authorList>
    </citation>
    <scope>NUCLEOTIDE SEQUENCE [LARGE SCALE GENOMIC DNA]</scope>
    <source>
        <strain evidence="2 4">NCTC12230</strain>
    </source>
</reference>
<dbReference type="EMBL" id="LT906434">
    <property type="protein sequence ID" value="SNU80471.1"/>
    <property type="molecule type" value="Genomic_DNA"/>
</dbReference>
<dbReference type="AlphaFoldDB" id="A0A378WGH4"/>
<name>A0A378WGH4_9NEIS</name>
<proteinExistence type="predicted"/>
<organism evidence="3 5">
    <name type="scientific">Neisseria zoodegmatis</name>
    <dbReference type="NCBI Taxonomy" id="326523"/>
    <lineage>
        <taxon>Bacteria</taxon>
        <taxon>Pseudomonadati</taxon>
        <taxon>Pseudomonadota</taxon>
        <taxon>Betaproteobacteria</taxon>
        <taxon>Neisseriales</taxon>
        <taxon>Neisseriaceae</taxon>
        <taxon>Neisseria</taxon>
    </lineage>
</organism>
<evidence type="ECO:0000313" key="4">
    <source>
        <dbReference type="Proteomes" id="UP000215033"/>
    </source>
</evidence>
<dbReference type="Proteomes" id="UP000215033">
    <property type="component" value="Chromosome 1"/>
</dbReference>